<reference evidence="2" key="1">
    <citation type="journal article" date="2019" name="bioRxiv">
        <title>The Genome of the Zebra Mussel, Dreissena polymorpha: A Resource for Invasive Species Research.</title>
        <authorList>
            <person name="McCartney M.A."/>
            <person name="Auch B."/>
            <person name="Kono T."/>
            <person name="Mallez S."/>
            <person name="Zhang Y."/>
            <person name="Obille A."/>
            <person name="Becker A."/>
            <person name="Abrahante J.E."/>
            <person name="Garbe J."/>
            <person name="Badalamenti J.P."/>
            <person name="Herman A."/>
            <person name="Mangelson H."/>
            <person name="Liachko I."/>
            <person name="Sullivan S."/>
            <person name="Sone E.D."/>
            <person name="Koren S."/>
            <person name="Silverstein K.A.T."/>
            <person name="Beckman K.B."/>
            <person name="Gohl D.M."/>
        </authorList>
    </citation>
    <scope>NUCLEOTIDE SEQUENCE</scope>
    <source>
        <strain evidence="2">Duluth1</strain>
        <tissue evidence="2">Whole animal</tissue>
    </source>
</reference>
<evidence type="ECO:0000313" key="3">
    <source>
        <dbReference type="Proteomes" id="UP000828390"/>
    </source>
</evidence>
<comment type="caution">
    <text evidence="2">The sequence shown here is derived from an EMBL/GenBank/DDBJ whole genome shotgun (WGS) entry which is preliminary data.</text>
</comment>
<feature type="domain" description="C-type lectin" evidence="1">
    <location>
        <begin position="199"/>
        <end position="324"/>
    </location>
</feature>
<dbReference type="AlphaFoldDB" id="A0A9D4G1I9"/>
<evidence type="ECO:0000313" key="2">
    <source>
        <dbReference type="EMBL" id="KAH3808437.1"/>
    </source>
</evidence>
<reference evidence="2" key="2">
    <citation type="submission" date="2020-11" db="EMBL/GenBank/DDBJ databases">
        <authorList>
            <person name="McCartney M.A."/>
            <person name="Auch B."/>
            <person name="Kono T."/>
            <person name="Mallez S."/>
            <person name="Becker A."/>
            <person name="Gohl D.M."/>
            <person name="Silverstein K.A.T."/>
            <person name="Koren S."/>
            <person name="Bechman K.B."/>
            <person name="Herman A."/>
            <person name="Abrahante J.E."/>
            <person name="Garbe J."/>
        </authorList>
    </citation>
    <scope>NUCLEOTIDE SEQUENCE</scope>
    <source>
        <strain evidence="2">Duluth1</strain>
        <tissue evidence="2">Whole animal</tissue>
    </source>
</reference>
<accession>A0A9D4G1I9</accession>
<dbReference type="PROSITE" id="PS50041">
    <property type="entry name" value="C_TYPE_LECTIN_2"/>
    <property type="match status" value="1"/>
</dbReference>
<proteinExistence type="predicted"/>
<dbReference type="CDD" id="cd00037">
    <property type="entry name" value="CLECT"/>
    <property type="match status" value="1"/>
</dbReference>
<dbReference type="SUPFAM" id="SSF56436">
    <property type="entry name" value="C-type lectin-like"/>
    <property type="match status" value="1"/>
</dbReference>
<dbReference type="InterPro" id="IPR016186">
    <property type="entry name" value="C-type_lectin-like/link_sf"/>
</dbReference>
<evidence type="ECO:0000259" key="1">
    <source>
        <dbReference type="PROSITE" id="PS50041"/>
    </source>
</evidence>
<dbReference type="InterPro" id="IPR016187">
    <property type="entry name" value="CTDL_fold"/>
</dbReference>
<organism evidence="2 3">
    <name type="scientific">Dreissena polymorpha</name>
    <name type="common">Zebra mussel</name>
    <name type="synonym">Mytilus polymorpha</name>
    <dbReference type="NCBI Taxonomy" id="45954"/>
    <lineage>
        <taxon>Eukaryota</taxon>
        <taxon>Metazoa</taxon>
        <taxon>Spiralia</taxon>
        <taxon>Lophotrochozoa</taxon>
        <taxon>Mollusca</taxon>
        <taxon>Bivalvia</taxon>
        <taxon>Autobranchia</taxon>
        <taxon>Heteroconchia</taxon>
        <taxon>Euheterodonta</taxon>
        <taxon>Imparidentia</taxon>
        <taxon>Neoheterodontei</taxon>
        <taxon>Myida</taxon>
        <taxon>Dreissenoidea</taxon>
        <taxon>Dreissenidae</taxon>
        <taxon>Dreissena</taxon>
    </lineage>
</organism>
<name>A0A9D4G1I9_DREPO</name>
<gene>
    <name evidence="2" type="ORF">DPMN_136791</name>
</gene>
<dbReference type="Proteomes" id="UP000828390">
    <property type="component" value="Unassembled WGS sequence"/>
</dbReference>
<dbReference type="Gene3D" id="3.10.100.10">
    <property type="entry name" value="Mannose-Binding Protein A, subunit A"/>
    <property type="match status" value="1"/>
</dbReference>
<dbReference type="InterPro" id="IPR001304">
    <property type="entry name" value="C-type_lectin-like"/>
</dbReference>
<dbReference type="EMBL" id="JAIWYP010000006">
    <property type="protein sequence ID" value="KAH3808437.1"/>
    <property type="molecule type" value="Genomic_DNA"/>
</dbReference>
<protein>
    <recommendedName>
        <fullName evidence="1">C-type lectin domain-containing protein</fullName>
    </recommendedName>
</protein>
<sequence>MFVISVLSDLGQAKEAPEYRNVRFGPRQDESIERVMLPNLSFKKCLKQCALRSSCEVMGYFRAALLCDLHFIRDFWDTLACNENGPRAMVYVQRSDILLKEAETCKSCGNSTSQTCGHGNSTSQTCGHCVTNECPPYAKVPNGKILGNLHCDGTKRLLKCDNGYAPKDRTYVQSVCKDRQRTNITQCVPEKCVHNQDTFKSSTYTFAIDSRRNYTDSVAFCQYCGYRVVTIESEDEQSFLANKMSRFVPYPQPYTSGDNDGFLLDFYNTGHSVLRMDDNTHISYSNFRANEPSNGTEPKIAAMGTDNWLWHDVPEQDRFQTVCESDI</sequence>
<dbReference type="SMART" id="SM00034">
    <property type="entry name" value="CLECT"/>
    <property type="match status" value="1"/>
</dbReference>
<keyword evidence="3" id="KW-1185">Reference proteome</keyword>